<dbReference type="EMBL" id="OMOD01000135">
    <property type="protein sequence ID" value="SPF41967.1"/>
    <property type="molecule type" value="Genomic_DNA"/>
</dbReference>
<dbReference type="Proteomes" id="UP000238701">
    <property type="component" value="Unassembled WGS sequence"/>
</dbReference>
<proteinExistence type="predicted"/>
<organism evidence="1 2">
    <name type="scientific">Candidatus Sulfotelmatobacter kueseliae</name>
    <dbReference type="NCBI Taxonomy" id="2042962"/>
    <lineage>
        <taxon>Bacteria</taxon>
        <taxon>Pseudomonadati</taxon>
        <taxon>Acidobacteriota</taxon>
        <taxon>Terriglobia</taxon>
        <taxon>Terriglobales</taxon>
        <taxon>Candidatus Korobacteraceae</taxon>
        <taxon>Candidatus Sulfotelmatobacter</taxon>
    </lineage>
</organism>
<gene>
    <name evidence="1" type="ORF">SBA1_410013</name>
</gene>
<accession>A0A2U3KQV9</accession>
<name>A0A2U3KQV9_9BACT</name>
<protein>
    <submittedName>
        <fullName evidence="1">Uncharacterized protein</fullName>
    </submittedName>
</protein>
<dbReference type="AlphaFoldDB" id="A0A2U3KQV9"/>
<reference evidence="2" key="1">
    <citation type="submission" date="2018-02" db="EMBL/GenBank/DDBJ databases">
        <authorList>
            <person name="Hausmann B."/>
        </authorList>
    </citation>
    <scope>NUCLEOTIDE SEQUENCE [LARGE SCALE GENOMIC DNA]</scope>
    <source>
        <strain evidence="2">Peat soil MAG SbA1</strain>
    </source>
</reference>
<sequence>MRVRGRHRAGRPPEAGFAWYYRIQPSMTLEPMLIRLWPGEQACVAGNHSSRLRATG</sequence>
<evidence type="ECO:0000313" key="1">
    <source>
        <dbReference type="EMBL" id="SPF41967.1"/>
    </source>
</evidence>
<evidence type="ECO:0000313" key="2">
    <source>
        <dbReference type="Proteomes" id="UP000238701"/>
    </source>
</evidence>